<reference evidence="4" key="1">
    <citation type="submission" date="2016-10" db="EMBL/GenBank/DDBJ databases">
        <authorList>
            <person name="Varghese N."/>
            <person name="Submissions S."/>
        </authorList>
    </citation>
    <scope>NUCLEOTIDE SEQUENCE [LARGE SCALE GENOMIC DNA]</scope>
    <source>
        <strain evidence="4">CGMCC 1.11101</strain>
    </source>
</reference>
<keyword evidence="4" id="KW-1185">Reference proteome</keyword>
<feature type="region of interest" description="Disordered" evidence="1">
    <location>
        <begin position="42"/>
        <end position="72"/>
    </location>
</feature>
<feature type="chain" id="PRO_5039407265" evidence="2">
    <location>
        <begin position="30"/>
        <end position="221"/>
    </location>
</feature>
<protein>
    <submittedName>
        <fullName evidence="3">Uncharacterized protein</fullName>
    </submittedName>
</protein>
<dbReference type="PROSITE" id="PS51257">
    <property type="entry name" value="PROKAR_LIPOPROTEIN"/>
    <property type="match status" value="1"/>
</dbReference>
<evidence type="ECO:0000256" key="1">
    <source>
        <dbReference type="SAM" id="MobiDB-lite"/>
    </source>
</evidence>
<dbReference type="AlphaFoldDB" id="A0A1I5D108"/>
<accession>A0A1I5D108</accession>
<feature type="signal peptide" evidence="2">
    <location>
        <begin position="1"/>
        <end position="29"/>
    </location>
</feature>
<proteinExistence type="predicted"/>
<name>A0A1I5D108_9MICO</name>
<evidence type="ECO:0000256" key="2">
    <source>
        <dbReference type="SAM" id="SignalP"/>
    </source>
</evidence>
<dbReference type="OrthoDB" id="5108077at2"/>
<sequence length="221" mass="23268">MRGTASYATARGRSIGRLAALGTAAFLTAALVTGCAAESAPEGTKAASEGTAAASPAPTETTRPTPSAVATPEAVDVILPGSCEDIYGPAMFKSLQADLPPLNDPTMADPNFSNNDELEEILRGLDYLQCTWGGAGELGIVTAVARVSDEQADEALEMMESGGFDCYEQLGGTRCVTREELEEGGVLGESHFLREGVWVSTFWLNAPIRGYTENIVEAIWE</sequence>
<dbReference type="EMBL" id="FOVM01000008">
    <property type="protein sequence ID" value="SFN92915.1"/>
    <property type="molecule type" value="Genomic_DNA"/>
</dbReference>
<organism evidence="3 4">
    <name type="scientific">Mycetocola miduiensis</name>
    <dbReference type="NCBI Taxonomy" id="995034"/>
    <lineage>
        <taxon>Bacteria</taxon>
        <taxon>Bacillati</taxon>
        <taxon>Actinomycetota</taxon>
        <taxon>Actinomycetes</taxon>
        <taxon>Micrococcales</taxon>
        <taxon>Microbacteriaceae</taxon>
        <taxon>Mycetocola</taxon>
    </lineage>
</organism>
<evidence type="ECO:0000313" key="4">
    <source>
        <dbReference type="Proteomes" id="UP000198867"/>
    </source>
</evidence>
<dbReference type="Proteomes" id="UP000198867">
    <property type="component" value="Unassembled WGS sequence"/>
</dbReference>
<gene>
    <name evidence="3" type="ORF">SAMN05216219_2645</name>
</gene>
<feature type="compositionally biased region" description="Low complexity" evidence="1">
    <location>
        <begin position="42"/>
        <end position="68"/>
    </location>
</feature>
<evidence type="ECO:0000313" key="3">
    <source>
        <dbReference type="EMBL" id="SFN92915.1"/>
    </source>
</evidence>
<keyword evidence="2" id="KW-0732">Signal</keyword>
<dbReference type="RefSeq" id="WP_090712197.1">
    <property type="nucleotide sequence ID" value="NZ_FOVM01000008.1"/>
</dbReference>